<proteinExistence type="predicted"/>
<gene>
    <name evidence="1" type="ORF">METZ01_LOCUS506537</name>
</gene>
<sequence>RAFVLAPLADLAPGWRHPITGHWAGRLLAQLPPGQVLERMPE</sequence>
<evidence type="ECO:0008006" key="2">
    <source>
        <dbReference type="Google" id="ProtNLM"/>
    </source>
</evidence>
<dbReference type="SUPFAM" id="SSF55083">
    <property type="entry name" value="6-hydroxymethyl-7,8-dihydropterin pyrophosphokinase, HPPK"/>
    <property type="match status" value="1"/>
</dbReference>
<reference evidence="1" key="1">
    <citation type="submission" date="2018-05" db="EMBL/GenBank/DDBJ databases">
        <authorList>
            <person name="Lanie J.A."/>
            <person name="Ng W.-L."/>
            <person name="Kazmierczak K.M."/>
            <person name="Andrzejewski T.M."/>
            <person name="Davidsen T.M."/>
            <person name="Wayne K.J."/>
            <person name="Tettelin H."/>
            <person name="Glass J.I."/>
            <person name="Rusch D."/>
            <person name="Podicherti R."/>
            <person name="Tsui H.-C.T."/>
            <person name="Winkler M.E."/>
        </authorList>
    </citation>
    <scope>NUCLEOTIDE SEQUENCE</scope>
</reference>
<feature type="non-terminal residue" evidence="1">
    <location>
        <position position="1"/>
    </location>
</feature>
<dbReference type="Gene3D" id="3.30.70.560">
    <property type="entry name" value="7,8-Dihydro-6-hydroxymethylpterin-pyrophosphokinase HPPK"/>
    <property type="match status" value="1"/>
</dbReference>
<dbReference type="EMBL" id="UINC01224172">
    <property type="protein sequence ID" value="SVE53683.1"/>
    <property type="molecule type" value="Genomic_DNA"/>
</dbReference>
<evidence type="ECO:0000313" key="1">
    <source>
        <dbReference type="EMBL" id="SVE53683.1"/>
    </source>
</evidence>
<dbReference type="InterPro" id="IPR035907">
    <property type="entry name" value="Hppk_sf"/>
</dbReference>
<accession>A0A383EBA8</accession>
<protein>
    <recommendedName>
        <fullName evidence="2">2-amino-4-hydroxy-6-hydroxymethyldihydropteridine diphosphokinase</fullName>
    </recommendedName>
</protein>
<dbReference type="AlphaFoldDB" id="A0A383EBA8"/>
<organism evidence="1">
    <name type="scientific">marine metagenome</name>
    <dbReference type="NCBI Taxonomy" id="408172"/>
    <lineage>
        <taxon>unclassified sequences</taxon>
        <taxon>metagenomes</taxon>
        <taxon>ecological metagenomes</taxon>
    </lineage>
</organism>
<name>A0A383EBA8_9ZZZZ</name>